<protein>
    <submittedName>
        <fullName evidence="4">Hydrophobic surface binding protein A-domain-containing protein</fullName>
    </submittedName>
</protein>
<reference evidence="2 3" key="2">
    <citation type="submission" date="2018-11" db="EMBL/GenBank/DDBJ databases">
        <authorList>
            <consortium name="Pathogen Informatics"/>
        </authorList>
    </citation>
    <scope>NUCLEOTIDE SEQUENCE [LARGE SCALE GENOMIC DNA]</scope>
</reference>
<evidence type="ECO:0000313" key="2">
    <source>
        <dbReference type="EMBL" id="VDL78151.1"/>
    </source>
</evidence>
<feature type="signal peptide" evidence="1">
    <location>
        <begin position="1"/>
        <end position="19"/>
    </location>
</feature>
<gene>
    <name evidence="2" type="ORF">NBR_LOCUS14562</name>
</gene>
<dbReference type="WBParaSite" id="NBR_0001456101-mRNA-1">
    <property type="protein sequence ID" value="NBR_0001456101-mRNA-1"/>
    <property type="gene ID" value="NBR_0001456101"/>
</dbReference>
<accession>A0A0N4YD84</accession>
<dbReference type="Proteomes" id="UP000271162">
    <property type="component" value="Unassembled WGS sequence"/>
</dbReference>
<reference evidence="4" key="1">
    <citation type="submission" date="2017-02" db="UniProtKB">
        <authorList>
            <consortium name="WormBaseParasite"/>
        </authorList>
    </citation>
    <scope>IDENTIFICATION</scope>
</reference>
<proteinExistence type="predicted"/>
<sequence>MFSVRLFIAVAGVLLMADANQPEATTRQGRLINLQSQPFLVAAWNENENASSIIDGYLTSGDPNADFLLESTKYSLLLVQRDLNNLLEGTAKDRSGTLLSALGYEIFAYFLPGHCKGDQARCDEVSVHLQRATGKIIAAFFRELTEEHKDKVIKIKAIINGNISENGDIEGEASVQQTKEVAKAVQFALY</sequence>
<dbReference type="AlphaFoldDB" id="A0A0N4YD84"/>
<feature type="chain" id="PRO_5043125656" evidence="1">
    <location>
        <begin position="20"/>
        <end position="190"/>
    </location>
</feature>
<name>A0A0N4YD84_NIPBR</name>
<organism evidence="4">
    <name type="scientific">Nippostrongylus brasiliensis</name>
    <name type="common">Rat hookworm</name>
    <dbReference type="NCBI Taxonomy" id="27835"/>
    <lineage>
        <taxon>Eukaryota</taxon>
        <taxon>Metazoa</taxon>
        <taxon>Ecdysozoa</taxon>
        <taxon>Nematoda</taxon>
        <taxon>Chromadorea</taxon>
        <taxon>Rhabditida</taxon>
        <taxon>Rhabditina</taxon>
        <taxon>Rhabditomorpha</taxon>
        <taxon>Strongyloidea</taxon>
        <taxon>Heligmosomidae</taxon>
        <taxon>Nippostrongylus</taxon>
    </lineage>
</organism>
<evidence type="ECO:0000256" key="1">
    <source>
        <dbReference type="SAM" id="SignalP"/>
    </source>
</evidence>
<dbReference type="EMBL" id="UYSL01021406">
    <property type="protein sequence ID" value="VDL78151.1"/>
    <property type="molecule type" value="Genomic_DNA"/>
</dbReference>
<keyword evidence="1" id="KW-0732">Signal</keyword>
<evidence type="ECO:0000313" key="3">
    <source>
        <dbReference type="Proteomes" id="UP000271162"/>
    </source>
</evidence>
<evidence type="ECO:0000313" key="4">
    <source>
        <dbReference type="WBParaSite" id="NBR_0001456101-mRNA-1"/>
    </source>
</evidence>
<keyword evidence="3" id="KW-1185">Reference proteome</keyword>